<dbReference type="EMBL" id="BMDO01000011">
    <property type="protein sequence ID" value="GGI52273.1"/>
    <property type="molecule type" value="Genomic_DNA"/>
</dbReference>
<dbReference type="AlphaFoldDB" id="A0A917JBG2"/>
<protein>
    <submittedName>
        <fullName evidence="1">Uncharacterized protein</fullName>
    </submittedName>
</protein>
<reference evidence="1" key="2">
    <citation type="submission" date="2020-09" db="EMBL/GenBank/DDBJ databases">
        <authorList>
            <person name="Sun Q."/>
            <person name="Sedlacek I."/>
        </authorList>
    </citation>
    <scope>NUCLEOTIDE SEQUENCE</scope>
    <source>
        <strain evidence="1">CCM 8711</strain>
    </source>
</reference>
<organism evidence="1 2">
    <name type="scientific">Mucilaginibacter galii</name>
    <dbReference type="NCBI Taxonomy" id="2005073"/>
    <lineage>
        <taxon>Bacteria</taxon>
        <taxon>Pseudomonadati</taxon>
        <taxon>Bacteroidota</taxon>
        <taxon>Sphingobacteriia</taxon>
        <taxon>Sphingobacteriales</taxon>
        <taxon>Sphingobacteriaceae</taxon>
        <taxon>Mucilaginibacter</taxon>
    </lineage>
</organism>
<accession>A0A917JBG2</accession>
<dbReference type="Proteomes" id="UP000662074">
    <property type="component" value="Unassembled WGS sequence"/>
</dbReference>
<sequence>MISNNQLAFSQSPPHDPDVVWLSISLFCYQAYWHILLEEGIAPFVKNMGYLQAYEIKLNHLGSHNVELGLLTECTNANLLAQAANEHFNIFFENIGFPYEVIKLPVKGVFQPFAMNSVKYGLFTREQRYSALSIGISRFMLEALKDEVNDDNAIISFAFYLHIGLIKTVNQRGITLTEIMQPAEIGQLNSISDNYRNKFEENNELLTEIIMDIVNGNEELPPWLMEWMSLCDEELALKHKNASVIFFGEVVRLIYQKMDIEDAVRLMLEEFILIILD</sequence>
<keyword evidence="2" id="KW-1185">Reference proteome</keyword>
<name>A0A917JBG2_9SPHI</name>
<reference evidence="1" key="1">
    <citation type="journal article" date="2014" name="Int. J. Syst. Evol. Microbiol.">
        <title>Complete genome sequence of Corynebacterium casei LMG S-19264T (=DSM 44701T), isolated from a smear-ripened cheese.</title>
        <authorList>
            <consortium name="US DOE Joint Genome Institute (JGI-PGF)"/>
            <person name="Walter F."/>
            <person name="Albersmeier A."/>
            <person name="Kalinowski J."/>
            <person name="Ruckert C."/>
        </authorList>
    </citation>
    <scope>NUCLEOTIDE SEQUENCE</scope>
    <source>
        <strain evidence="1">CCM 8711</strain>
    </source>
</reference>
<dbReference type="RefSeq" id="WP_188418386.1">
    <property type="nucleotide sequence ID" value="NZ_BMDO01000011.1"/>
</dbReference>
<proteinExistence type="predicted"/>
<evidence type="ECO:0000313" key="2">
    <source>
        <dbReference type="Proteomes" id="UP000662074"/>
    </source>
</evidence>
<gene>
    <name evidence="1" type="ORF">GCM10011425_34850</name>
</gene>
<evidence type="ECO:0000313" key="1">
    <source>
        <dbReference type="EMBL" id="GGI52273.1"/>
    </source>
</evidence>
<comment type="caution">
    <text evidence="1">The sequence shown here is derived from an EMBL/GenBank/DDBJ whole genome shotgun (WGS) entry which is preliminary data.</text>
</comment>